<dbReference type="OrthoDB" id="689430at2759"/>
<accession>A0A834ZZ48</accession>
<evidence type="ECO:0000313" key="3">
    <source>
        <dbReference type="EMBL" id="KAF8648065.1"/>
    </source>
</evidence>
<sequence length="203" mass="22727">MTRVNWECLAPKKVKIFFWILRHERTRTRASLHRHGARDSPDCPFCSGVAEEADHLFVTCPRLVDLWSRLQPEQNPPLPSKEGSPPSAPPSPLPTRLPIQRPWVCYGSSGRHGTPWSFATCRRMPPPWLATCNSTSSCGCAAPSAGWTSNPQDLVSDRSRCKLNRCHAPSSPMYSPFERRACSKCSRLMEFKVQVGSCPLLVP</sequence>
<keyword evidence="4" id="KW-1185">Reference proteome</keyword>
<dbReference type="AlphaFoldDB" id="A0A834ZZ48"/>
<name>A0A834ZZ48_9POAL</name>
<feature type="region of interest" description="Disordered" evidence="1">
    <location>
        <begin position="71"/>
        <end position="93"/>
    </location>
</feature>
<reference evidence="3" key="1">
    <citation type="submission" date="2020-07" db="EMBL/GenBank/DDBJ databases">
        <title>Genome sequence and genetic diversity analysis of an under-domesticated orphan crop, white fonio (Digitaria exilis).</title>
        <authorList>
            <person name="Bennetzen J.L."/>
            <person name="Chen S."/>
            <person name="Ma X."/>
            <person name="Wang X."/>
            <person name="Yssel A.E.J."/>
            <person name="Chaluvadi S.R."/>
            <person name="Johnson M."/>
            <person name="Gangashetty P."/>
            <person name="Hamidou F."/>
            <person name="Sanogo M.D."/>
            <person name="Zwaenepoel A."/>
            <person name="Wallace J."/>
            <person name="Van De Peer Y."/>
            <person name="Van Deynze A."/>
        </authorList>
    </citation>
    <scope>NUCLEOTIDE SEQUENCE</scope>
    <source>
        <tissue evidence="3">Leaves</tissue>
    </source>
</reference>
<protein>
    <recommendedName>
        <fullName evidence="2">Reverse transcriptase zinc-binding domain-containing protein</fullName>
    </recommendedName>
</protein>
<dbReference type="InterPro" id="IPR026960">
    <property type="entry name" value="RVT-Znf"/>
</dbReference>
<gene>
    <name evidence="3" type="ORF">HU200_065103</name>
</gene>
<organism evidence="3 4">
    <name type="scientific">Digitaria exilis</name>
    <dbReference type="NCBI Taxonomy" id="1010633"/>
    <lineage>
        <taxon>Eukaryota</taxon>
        <taxon>Viridiplantae</taxon>
        <taxon>Streptophyta</taxon>
        <taxon>Embryophyta</taxon>
        <taxon>Tracheophyta</taxon>
        <taxon>Spermatophyta</taxon>
        <taxon>Magnoliopsida</taxon>
        <taxon>Liliopsida</taxon>
        <taxon>Poales</taxon>
        <taxon>Poaceae</taxon>
        <taxon>PACMAD clade</taxon>
        <taxon>Panicoideae</taxon>
        <taxon>Panicodae</taxon>
        <taxon>Paniceae</taxon>
        <taxon>Anthephorinae</taxon>
        <taxon>Digitaria</taxon>
    </lineage>
</organism>
<evidence type="ECO:0000256" key="1">
    <source>
        <dbReference type="SAM" id="MobiDB-lite"/>
    </source>
</evidence>
<dbReference type="EMBL" id="JACEFO010002821">
    <property type="protein sequence ID" value="KAF8648065.1"/>
    <property type="molecule type" value="Genomic_DNA"/>
</dbReference>
<comment type="caution">
    <text evidence="3">The sequence shown here is derived from an EMBL/GenBank/DDBJ whole genome shotgun (WGS) entry which is preliminary data.</text>
</comment>
<evidence type="ECO:0000313" key="4">
    <source>
        <dbReference type="Proteomes" id="UP000636709"/>
    </source>
</evidence>
<evidence type="ECO:0000259" key="2">
    <source>
        <dbReference type="Pfam" id="PF13966"/>
    </source>
</evidence>
<dbReference type="Pfam" id="PF13966">
    <property type="entry name" value="zf-RVT"/>
    <property type="match status" value="1"/>
</dbReference>
<dbReference type="Proteomes" id="UP000636709">
    <property type="component" value="Unassembled WGS sequence"/>
</dbReference>
<proteinExistence type="predicted"/>
<feature type="domain" description="Reverse transcriptase zinc-binding" evidence="2">
    <location>
        <begin position="3"/>
        <end position="67"/>
    </location>
</feature>